<evidence type="ECO:0000313" key="10">
    <source>
        <dbReference type="Proteomes" id="UP000182465"/>
    </source>
</evidence>
<dbReference type="AlphaFoldDB" id="A0A1J4TW87"/>
<dbReference type="PANTHER" id="PTHR21445">
    <property type="entry name" value="ENDONUCLEASE IV ENDODEOXYRIBONUCLEASE IV"/>
    <property type="match status" value="1"/>
</dbReference>
<dbReference type="PANTHER" id="PTHR21445:SF0">
    <property type="entry name" value="APURINIC-APYRIMIDINIC ENDONUCLEASE"/>
    <property type="match status" value="1"/>
</dbReference>
<feature type="binding site" evidence="7">
    <location>
        <position position="178"/>
    </location>
    <ligand>
        <name>Zn(2+)</name>
        <dbReference type="ChEBI" id="CHEBI:29105"/>
        <label>2</label>
    </ligand>
</feature>
<comment type="function">
    <text evidence="7">Endonuclease IV plays a role in DNA repair. It cleaves phosphodiester bonds at apurinic or apyrimidinic (AP) sites, generating a 3'-hydroxyl group and a 5'-terminal sugar phosphate.</text>
</comment>
<dbReference type="InterPro" id="IPR018246">
    <property type="entry name" value="AP_endonuc_F2_Zn_BS"/>
</dbReference>
<evidence type="ECO:0000256" key="4">
    <source>
        <dbReference type="ARBA" id="ARBA00022801"/>
    </source>
</evidence>
<evidence type="ECO:0000256" key="6">
    <source>
        <dbReference type="ARBA" id="ARBA00023204"/>
    </source>
</evidence>
<dbReference type="SMART" id="SM00518">
    <property type="entry name" value="AP2Ec"/>
    <property type="match status" value="1"/>
</dbReference>
<keyword evidence="7" id="KW-0540">Nuclease</keyword>
<dbReference type="GO" id="GO:0003906">
    <property type="term" value="F:DNA-(apurinic or apyrimidinic site) endonuclease activity"/>
    <property type="evidence" value="ECO:0007669"/>
    <property type="project" value="TreeGrafter"/>
</dbReference>
<dbReference type="NCBIfam" id="TIGR00587">
    <property type="entry name" value="nfo"/>
    <property type="match status" value="1"/>
</dbReference>
<keyword evidence="7" id="KW-0255">Endonuclease</keyword>
<feature type="binding site" evidence="7">
    <location>
        <position position="230"/>
    </location>
    <ligand>
        <name>Zn(2+)</name>
        <dbReference type="ChEBI" id="CHEBI:29105"/>
        <label>3</label>
    </ligand>
</feature>
<evidence type="ECO:0000256" key="5">
    <source>
        <dbReference type="ARBA" id="ARBA00022833"/>
    </source>
</evidence>
<dbReference type="EMBL" id="MNVB01000073">
    <property type="protein sequence ID" value="OIO15880.1"/>
    <property type="molecule type" value="Genomic_DNA"/>
</dbReference>
<dbReference type="InterPro" id="IPR013022">
    <property type="entry name" value="Xyl_isomerase-like_TIM-brl"/>
</dbReference>
<feature type="binding site" evidence="7">
    <location>
        <position position="260"/>
    </location>
    <ligand>
        <name>Zn(2+)</name>
        <dbReference type="ChEBI" id="CHEBI:29105"/>
        <label>2</label>
    </ligand>
</feature>
<evidence type="ECO:0000256" key="3">
    <source>
        <dbReference type="ARBA" id="ARBA00022763"/>
    </source>
</evidence>
<dbReference type="Proteomes" id="UP000182465">
    <property type="component" value="Unassembled WGS sequence"/>
</dbReference>
<comment type="caution">
    <text evidence="9">The sequence shown here is derived from an EMBL/GenBank/DDBJ whole genome shotgun (WGS) entry which is preliminary data.</text>
</comment>
<proteinExistence type="inferred from homology"/>
<dbReference type="PROSITE" id="PS51432">
    <property type="entry name" value="AP_NUCLEASE_F2_4"/>
    <property type="match status" value="1"/>
</dbReference>
<keyword evidence="4 7" id="KW-0378">Hydrolase</keyword>
<dbReference type="HAMAP" id="MF_00152">
    <property type="entry name" value="Nfo"/>
    <property type="match status" value="1"/>
</dbReference>
<feature type="binding site" evidence="7">
    <location>
        <position position="215"/>
    </location>
    <ligand>
        <name>Zn(2+)</name>
        <dbReference type="ChEBI" id="CHEBI:29105"/>
        <label>2</label>
    </ligand>
</feature>
<dbReference type="GO" id="GO:0008833">
    <property type="term" value="F:deoxyribonuclease IV (phage-T4-induced) activity"/>
    <property type="evidence" value="ECO:0007669"/>
    <property type="project" value="UniProtKB-UniRule"/>
</dbReference>
<keyword evidence="5 7" id="KW-0862">Zinc</keyword>
<dbReference type="PROSITE" id="PS00731">
    <property type="entry name" value="AP_NUCLEASE_F2_3"/>
    <property type="match status" value="1"/>
</dbReference>
<keyword evidence="6 7" id="KW-0234">DNA repair</keyword>
<evidence type="ECO:0000259" key="8">
    <source>
        <dbReference type="Pfam" id="PF01261"/>
    </source>
</evidence>
<accession>A0A1J4TW87</accession>
<feature type="binding site" evidence="7">
    <location>
        <position position="228"/>
    </location>
    <ligand>
        <name>Zn(2+)</name>
        <dbReference type="ChEBI" id="CHEBI:29105"/>
        <label>3</label>
    </ligand>
</feature>
<comment type="cofactor">
    <cofactor evidence="7">
        <name>Zn(2+)</name>
        <dbReference type="ChEBI" id="CHEBI:29105"/>
    </cofactor>
    <text evidence="7">Binds 3 Zn(2+) ions.</text>
</comment>
<keyword evidence="2 7" id="KW-0479">Metal-binding</keyword>
<dbReference type="GO" id="GO:0008270">
    <property type="term" value="F:zinc ion binding"/>
    <property type="evidence" value="ECO:0007669"/>
    <property type="project" value="UniProtKB-UniRule"/>
</dbReference>
<sequence length="293" mass="32592">MYIGSHISAAGGVWNAPKNSADIGGEIFQFFSRSPRGGKAPELMPQIITEFKTNMGKYCQKECYIHAPYYINLASSDGKIYHSSISVLREELERGSKLGVKYLITHLGSAKDMGKQAACKKAAEGIDKVLSDYNGTTKFLMEMSAGSGMIIGDTFEDIKAIISNLKSLIRNSLGICFDTAHAFESGYDLRDKLAVKKTLGQFDKIIGLRKLKLIHLNDSKTDFGSKRDRHEDIGQGKIGIAGFQALLSDKRLKNINLILETPSQELDRKNINIIKKLRQEIYYQTVEQLSLQS</sequence>
<feature type="binding site" evidence="7">
    <location>
        <position position="142"/>
    </location>
    <ligand>
        <name>Zn(2+)</name>
        <dbReference type="ChEBI" id="CHEBI:29105"/>
        <label>2</label>
    </ligand>
</feature>
<keyword evidence="3 7" id="KW-0227">DNA damage</keyword>
<evidence type="ECO:0000256" key="1">
    <source>
        <dbReference type="ARBA" id="ARBA00005340"/>
    </source>
</evidence>
<feature type="binding site" evidence="7">
    <location>
        <position position="181"/>
    </location>
    <ligand>
        <name>Zn(2+)</name>
        <dbReference type="ChEBI" id="CHEBI:29105"/>
        <label>3</label>
    </ligand>
</feature>
<dbReference type="InterPro" id="IPR001719">
    <property type="entry name" value="AP_endonuc_2"/>
</dbReference>
<feature type="binding site" evidence="7">
    <location>
        <position position="66"/>
    </location>
    <ligand>
        <name>Zn(2+)</name>
        <dbReference type="ChEBI" id="CHEBI:29105"/>
        <label>1</label>
    </ligand>
</feature>
<dbReference type="CDD" id="cd00019">
    <property type="entry name" value="AP2Ec"/>
    <property type="match status" value="1"/>
</dbReference>
<dbReference type="GO" id="GO:0008081">
    <property type="term" value="F:phosphoric diester hydrolase activity"/>
    <property type="evidence" value="ECO:0007669"/>
    <property type="project" value="TreeGrafter"/>
</dbReference>
<dbReference type="Pfam" id="PF01261">
    <property type="entry name" value="AP_endonuc_2"/>
    <property type="match status" value="1"/>
</dbReference>
<dbReference type="GO" id="GO:0003677">
    <property type="term" value="F:DNA binding"/>
    <property type="evidence" value="ECO:0007669"/>
    <property type="project" value="InterPro"/>
</dbReference>
<dbReference type="GO" id="GO:0006284">
    <property type="term" value="P:base-excision repair"/>
    <property type="evidence" value="ECO:0007669"/>
    <property type="project" value="TreeGrafter"/>
</dbReference>
<dbReference type="SUPFAM" id="SSF51658">
    <property type="entry name" value="Xylose isomerase-like"/>
    <property type="match status" value="1"/>
</dbReference>
<feature type="domain" description="Xylose isomerase-like TIM barrel" evidence="8">
    <location>
        <begin position="19"/>
        <end position="269"/>
    </location>
</feature>
<name>A0A1J4TW87_9BACT</name>
<feature type="binding site" evidence="7">
    <location>
        <position position="142"/>
    </location>
    <ligand>
        <name>Zn(2+)</name>
        <dbReference type="ChEBI" id="CHEBI:29105"/>
        <label>1</label>
    </ligand>
</feature>
<dbReference type="Gene3D" id="3.20.20.150">
    <property type="entry name" value="Divalent-metal-dependent TIM barrel enzymes"/>
    <property type="match status" value="1"/>
</dbReference>
<organism evidence="9 10">
    <name type="scientific">Candidatus Kuenenbacteria bacterium CG1_02_38_13</name>
    <dbReference type="NCBI Taxonomy" id="1805235"/>
    <lineage>
        <taxon>Bacteria</taxon>
        <taxon>Candidatus Kueneniibacteriota</taxon>
    </lineage>
</organism>
<evidence type="ECO:0000256" key="7">
    <source>
        <dbReference type="HAMAP-Rule" id="MF_00152"/>
    </source>
</evidence>
<comment type="catalytic activity">
    <reaction evidence="7">
        <text>Endonucleolytic cleavage to 5'-phosphooligonucleotide end-products.</text>
        <dbReference type="EC" id="3.1.21.2"/>
    </reaction>
</comment>
<protein>
    <recommendedName>
        <fullName evidence="7">Probable endonuclease 4</fullName>
        <ecNumber evidence="7">3.1.21.2</ecNumber>
    </recommendedName>
    <alternativeName>
        <fullName evidence="7">Endodeoxyribonuclease IV</fullName>
    </alternativeName>
    <alternativeName>
        <fullName evidence="7">Endonuclease IV</fullName>
    </alternativeName>
</protein>
<evidence type="ECO:0000256" key="2">
    <source>
        <dbReference type="ARBA" id="ARBA00022723"/>
    </source>
</evidence>
<comment type="similarity">
    <text evidence="1 7">Belongs to the AP endonuclease 2 family.</text>
</comment>
<dbReference type="FunFam" id="3.20.20.150:FF:000001">
    <property type="entry name" value="Probable endonuclease 4"/>
    <property type="match status" value="1"/>
</dbReference>
<dbReference type="EC" id="3.1.21.2" evidence="7"/>
<evidence type="ECO:0000313" key="9">
    <source>
        <dbReference type="EMBL" id="OIO15880.1"/>
    </source>
</evidence>
<feature type="binding site" evidence="7">
    <location>
        <position position="106"/>
    </location>
    <ligand>
        <name>Zn(2+)</name>
        <dbReference type="ChEBI" id="CHEBI:29105"/>
        <label>1</label>
    </ligand>
</feature>
<dbReference type="InterPro" id="IPR036237">
    <property type="entry name" value="Xyl_isomerase-like_sf"/>
</dbReference>
<reference evidence="9 10" key="1">
    <citation type="journal article" date="2016" name="Environ. Microbiol.">
        <title>Genomic resolution of a cold subsurface aquifer community provides metabolic insights for novel microbes adapted to high CO concentrations.</title>
        <authorList>
            <person name="Probst A.J."/>
            <person name="Castelle C.J."/>
            <person name="Singh A."/>
            <person name="Brown C.T."/>
            <person name="Anantharaman K."/>
            <person name="Sharon I."/>
            <person name="Hug L.A."/>
            <person name="Burstein D."/>
            <person name="Emerson J.B."/>
            <person name="Thomas B.C."/>
            <person name="Banfield J.F."/>
        </authorList>
    </citation>
    <scope>NUCLEOTIDE SEQUENCE [LARGE SCALE GENOMIC DNA]</scope>
    <source>
        <strain evidence="9">CG1_02_38_13</strain>
    </source>
</reference>
<gene>
    <name evidence="7" type="primary">nfo</name>
    <name evidence="9" type="ORF">AUJ29_03355</name>
</gene>